<name>A0A663DZE9_AQUCH</name>
<proteinExistence type="predicted"/>
<sequence length="183" mass="19496">MPPPRACWGHGSPVGSQGGSGGDKRGRWTRAGGSLACPCWSVCVASGVLRCPPPPARPVSPSPTGHFPNKALPSAGTLPWLQGIVCNMNNPCFRHPTAGEAPGVVGNFDGSILSRLLAEARRVLVRTDGHRLLRSFAQLLDYLREDETFSWFLRTNTSLPPELVDELMGARIMAEVSGGLWGG</sequence>
<dbReference type="Ensembl" id="ENSACCT00020005583.1">
    <property type="protein sequence ID" value="ENSACCP00020005352.1"/>
    <property type="gene ID" value="ENSACCG00020003677.1"/>
</dbReference>
<evidence type="ECO:0000313" key="2">
    <source>
        <dbReference type="Ensembl" id="ENSACCP00020005352.1"/>
    </source>
</evidence>
<reference evidence="2" key="2">
    <citation type="submission" date="2025-09" db="UniProtKB">
        <authorList>
            <consortium name="Ensembl"/>
        </authorList>
    </citation>
    <scope>IDENTIFICATION</scope>
</reference>
<keyword evidence="3" id="KW-1185">Reference proteome</keyword>
<dbReference type="AlphaFoldDB" id="A0A663DZE9"/>
<feature type="region of interest" description="Disordered" evidence="1">
    <location>
        <begin position="1"/>
        <end position="27"/>
    </location>
</feature>
<accession>A0A663DZE9</accession>
<protein>
    <submittedName>
        <fullName evidence="2">Uncharacterized protein</fullName>
    </submittedName>
</protein>
<dbReference type="GeneTree" id="ENSGT00940000154658"/>
<dbReference type="Proteomes" id="UP000472275">
    <property type="component" value="Chromosome 12"/>
</dbReference>
<dbReference type="InParanoid" id="A0A663DZE9"/>
<reference evidence="2" key="1">
    <citation type="submission" date="2025-08" db="UniProtKB">
        <authorList>
            <consortium name="Ensembl"/>
        </authorList>
    </citation>
    <scope>IDENTIFICATION</scope>
</reference>
<evidence type="ECO:0000256" key="1">
    <source>
        <dbReference type="SAM" id="MobiDB-lite"/>
    </source>
</evidence>
<evidence type="ECO:0000313" key="3">
    <source>
        <dbReference type="Proteomes" id="UP000472275"/>
    </source>
</evidence>
<organism evidence="2 3">
    <name type="scientific">Aquila chrysaetos chrysaetos</name>
    <dbReference type="NCBI Taxonomy" id="223781"/>
    <lineage>
        <taxon>Eukaryota</taxon>
        <taxon>Metazoa</taxon>
        <taxon>Chordata</taxon>
        <taxon>Craniata</taxon>
        <taxon>Vertebrata</taxon>
        <taxon>Euteleostomi</taxon>
        <taxon>Archelosauria</taxon>
        <taxon>Archosauria</taxon>
        <taxon>Dinosauria</taxon>
        <taxon>Saurischia</taxon>
        <taxon>Theropoda</taxon>
        <taxon>Coelurosauria</taxon>
        <taxon>Aves</taxon>
        <taxon>Neognathae</taxon>
        <taxon>Neoaves</taxon>
        <taxon>Telluraves</taxon>
        <taxon>Accipitrimorphae</taxon>
        <taxon>Accipitriformes</taxon>
        <taxon>Accipitridae</taxon>
        <taxon>Accipitrinae</taxon>
        <taxon>Aquila</taxon>
    </lineage>
</organism>